<dbReference type="Pfam" id="PF03360">
    <property type="entry name" value="Glyco_transf_43"/>
    <property type="match status" value="1"/>
</dbReference>
<dbReference type="Gene3D" id="3.90.550.10">
    <property type="entry name" value="Spore Coat Polysaccharide Biosynthesis Protein SpsA, Chain A"/>
    <property type="match status" value="1"/>
</dbReference>
<dbReference type="GO" id="GO:0071555">
    <property type="term" value="P:cell wall organization"/>
    <property type="evidence" value="ECO:0007669"/>
    <property type="project" value="UniProtKB-KW"/>
</dbReference>
<reference evidence="16" key="2">
    <citation type="journal article" date="2017" name="Nat. Plants">
        <title>The Aegilops tauschii genome reveals multiple impacts of transposons.</title>
        <authorList>
            <person name="Zhao G."/>
            <person name="Zou C."/>
            <person name="Li K."/>
            <person name="Wang K."/>
            <person name="Li T."/>
            <person name="Gao L."/>
            <person name="Zhang X."/>
            <person name="Wang H."/>
            <person name="Yang Z."/>
            <person name="Liu X."/>
            <person name="Jiang W."/>
            <person name="Mao L."/>
            <person name="Kong X."/>
            <person name="Jiao Y."/>
            <person name="Jia J."/>
        </authorList>
    </citation>
    <scope>NUCLEOTIDE SEQUENCE [LARGE SCALE GENOMIC DNA]</scope>
    <source>
        <strain evidence="16">cv. AL8/78</strain>
    </source>
</reference>
<dbReference type="SUPFAM" id="SSF53448">
    <property type="entry name" value="Nucleotide-diphospho-sugar transferases"/>
    <property type="match status" value="1"/>
</dbReference>
<evidence type="ECO:0000256" key="12">
    <source>
        <dbReference type="PIRSR" id="PIRSR605027-4"/>
    </source>
</evidence>
<name>A0A453FDP7_AEGTS</name>
<organism evidence="15 16">
    <name type="scientific">Aegilops tauschii subsp. strangulata</name>
    <name type="common">Goatgrass</name>
    <dbReference type="NCBI Taxonomy" id="200361"/>
    <lineage>
        <taxon>Eukaryota</taxon>
        <taxon>Viridiplantae</taxon>
        <taxon>Streptophyta</taxon>
        <taxon>Embryophyta</taxon>
        <taxon>Tracheophyta</taxon>
        <taxon>Spermatophyta</taxon>
        <taxon>Magnoliopsida</taxon>
        <taxon>Liliopsida</taxon>
        <taxon>Poales</taxon>
        <taxon>Poaceae</taxon>
        <taxon>BOP clade</taxon>
        <taxon>Pooideae</taxon>
        <taxon>Triticodae</taxon>
        <taxon>Triticeae</taxon>
        <taxon>Triticinae</taxon>
        <taxon>Aegilops</taxon>
    </lineage>
</organism>
<evidence type="ECO:0000256" key="2">
    <source>
        <dbReference type="ARBA" id="ARBA00007706"/>
    </source>
</evidence>
<evidence type="ECO:0000313" key="15">
    <source>
        <dbReference type="EnsemblPlants" id="AET3Gv20647400.2"/>
    </source>
</evidence>
<dbReference type="AlphaFoldDB" id="A0A453FDP7"/>
<dbReference type="GO" id="GO:0000139">
    <property type="term" value="C:Golgi membrane"/>
    <property type="evidence" value="ECO:0007669"/>
    <property type="project" value="UniProtKB-SubCell"/>
</dbReference>
<evidence type="ECO:0000256" key="3">
    <source>
        <dbReference type="ARBA" id="ARBA00022676"/>
    </source>
</evidence>
<dbReference type="InterPro" id="IPR029044">
    <property type="entry name" value="Nucleotide-diphossugar_trans"/>
</dbReference>
<dbReference type="Gramene" id="AET3Gv20647400.2">
    <property type="protein sequence ID" value="AET3Gv20647400.2"/>
    <property type="gene ID" value="AET3Gv20647400"/>
</dbReference>
<dbReference type="Proteomes" id="UP000015105">
    <property type="component" value="Chromosome 3D"/>
</dbReference>
<dbReference type="InterPro" id="IPR005027">
    <property type="entry name" value="Glyco_trans_43"/>
</dbReference>
<reference evidence="15" key="5">
    <citation type="journal article" date="2021" name="G3 (Bethesda)">
        <title>Aegilops tauschii genome assembly Aet v5.0 features greater sequence contiguity and improved annotation.</title>
        <authorList>
            <person name="Wang L."/>
            <person name="Zhu T."/>
            <person name="Rodriguez J.C."/>
            <person name="Deal K.R."/>
            <person name="Dubcovsky J."/>
            <person name="McGuire P.E."/>
            <person name="Lux T."/>
            <person name="Spannagl M."/>
            <person name="Mayer K.F.X."/>
            <person name="Baldrich P."/>
            <person name="Meyers B.C."/>
            <person name="Huo N."/>
            <person name="Gu Y.Q."/>
            <person name="Zhou H."/>
            <person name="Devos K.M."/>
            <person name="Bennetzen J.L."/>
            <person name="Unver T."/>
            <person name="Budak H."/>
            <person name="Gulick P.J."/>
            <person name="Galiba G."/>
            <person name="Kalapos B."/>
            <person name="Nelson D.R."/>
            <person name="Li P."/>
            <person name="You F.M."/>
            <person name="Luo M.C."/>
            <person name="Dvorak J."/>
        </authorList>
    </citation>
    <scope>NUCLEOTIDE SEQUENCE [LARGE SCALE GENOMIC DNA]</scope>
    <source>
        <strain evidence="15">cv. AL8/78</strain>
    </source>
</reference>
<evidence type="ECO:0000256" key="1">
    <source>
        <dbReference type="ARBA" id="ARBA00004323"/>
    </source>
</evidence>
<evidence type="ECO:0000256" key="11">
    <source>
        <dbReference type="ARBA" id="ARBA00023316"/>
    </source>
</evidence>
<keyword evidence="7 13" id="KW-1133">Transmembrane helix</keyword>
<keyword evidence="5 13" id="KW-0812">Transmembrane</keyword>
<feature type="region of interest" description="Disordered" evidence="14">
    <location>
        <begin position="1"/>
        <end position="25"/>
    </location>
</feature>
<comment type="subcellular location">
    <subcellularLocation>
        <location evidence="1 13">Golgi apparatus membrane</location>
        <topology evidence="1 13">Single-pass type II membrane protein</topology>
    </subcellularLocation>
</comment>
<keyword evidence="3" id="KW-0328">Glycosyltransferase</keyword>
<evidence type="ECO:0000256" key="6">
    <source>
        <dbReference type="ARBA" id="ARBA00022968"/>
    </source>
</evidence>
<evidence type="ECO:0000256" key="14">
    <source>
        <dbReference type="SAM" id="MobiDB-lite"/>
    </source>
</evidence>
<evidence type="ECO:0000256" key="7">
    <source>
        <dbReference type="ARBA" id="ARBA00022989"/>
    </source>
</evidence>
<sequence length="403" mass="45316">MARRNAGTMQREGSVKDWSEFDPSPSPKMAYSQSYVAMRGVLTSLASLDLVLMSSSLKSAWATISSHKHARSLERPKSKGMGWKKAMINLFVCFMIGIFIGFTPLFSADLSNKMPAEKAGLPFDGDVIDRRQMVEHQGTKLEPFVAEAESEAVNEPQAEESPPVPAMLDDEADFVEALPIVHSVNDSGIVARKQLIVVTATSVRPHQAYYLHRLIHVLKDVPPPLLWIVAEWPYQSRETVEILRSSGIMYRHIVCNRNVSNIRKIIVCQKNNAIFHIKKHHLDGIVHFADEERAYSVDLFEEMRKIRRFGTWPVATHVGTKYKLALEGPLCKGDQVTGWHTNQKSSILRRFPIGFSGFAFNSTILWDPKRWKSPTVGSIILHSGGRGGLQVSSSKFQIPRKKK</sequence>
<keyword evidence="9 13" id="KW-0472">Membrane</keyword>
<evidence type="ECO:0000256" key="13">
    <source>
        <dbReference type="RuleBase" id="RU363127"/>
    </source>
</evidence>
<dbReference type="GO" id="GO:0042285">
    <property type="term" value="F:xylosyltransferase activity"/>
    <property type="evidence" value="ECO:0007669"/>
    <property type="project" value="TreeGrafter"/>
</dbReference>
<dbReference type="EnsemblPlants" id="AET3Gv20647400.2">
    <property type="protein sequence ID" value="AET3Gv20647400.2"/>
    <property type="gene ID" value="AET3Gv20647400"/>
</dbReference>
<evidence type="ECO:0000256" key="9">
    <source>
        <dbReference type="ARBA" id="ARBA00023136"/>
    </source>
</evidence>
<proteinExistence type="inferred from homology"/>
<reference evidence="15" key="3">
    <citation type="journal article" date="2017" name="Nature">
        <title>Genome sequence of the progenitor of the wheat D genome Aegilops tauschii.</title>
        <authorList>
            <person name="Luo M.C."/>
            <person name="Gu Y.Q."/>
            <person name="Puiu D."/>
            <person name="Wang H."/>
            <person name="Twardziok S.O."/>
            <person name="Deal K.R."/>
            <person name="Huo N."/>
            <person name="Zhu T."/>
            <person name="Wang L."/>
            <person name="Wang Y."/>
            <person name="McGuire P.E."/>
            <person name="Liu S."/>
            <person name="Long H."/>
            <person name="Ramasamy R.K."/>
            <person name="Rodriguez J.C."/>
            <person name="Van S.L."/>
            <person name="Yuan L."/>
            <person name="Wang Z."/>
            <person name="Xia Z."/>
            <person name="Xiao L."/>
            <person name="Anderson O.D."/>
            <person name="Ouyang S."/>
            <person name="Liang Y."/>
            <person name="Zimin A.V."/>
            <person name="Pertea G."/>
            <person name="Qi P."/>
            <person name="Bennetzen J.L."/>
            <person name="Dai X."/>
            <person name="Dawson M.W."/>
            <person name="Muller H.G."/>
            <person name="Kugler K."/>
            <person name="Rivarola-Duarte L."/>
            <person name="Spannagl M."/>
            <person name="Mayer K.F.X."/>
            <person name="Lu F.H."/>
            <person name="Bevan M.W."/>
            <person name="Leroy P."/>
            <person name="Li P."/>
            <person name="You F.M."/>
            <person name="Sun Q."/>
            <person name="Liu Z."/>
            <person name="Lyons E."/>
            <person name="Wicker T."/>
            <person name="Salzberg S.L."/>
            <person name="Devos K.M."/>
            <person name="Dvorak J."/>
        </authorList>
    </citation>
    <scope>NUCLEOTIDE SEQUENCE [LARGE SCALE GENOMIC DNA]</scope>
    <source>
        <strain evidence="15">cv. AL8/78</strain>
    </source>
</reference>
<reference evidence="16" key="1">
    <citation type="journal article" date="2014" name="Science">
        <title>Ancient hybridizations among the ancestral genomes of bread wheat.</title>
        <authorList>
            <consortium name="International Wheat Genome Sequencing Consortium,"/>
            <person name="Marcussen T."/>
            <person name="Sandve S.R."/>
            <person name="Heier L."/>
            <person name="Spannagl M."/>
            <person name="Pfeifer M."/>
            <person name="Jakobsen K.S."/>
            <person name="Wulff B.B."/>
            <person name="Steuernagel B."/>
            <person name="Mayer K.F."/>
            <person name="Olsen O.A."/>
        </authorList>
    </citation>
    <scope>NUCLEOTIDE SEQUENCE [LARGE SCALE GENOMIC DNA]</scope>
    <source>
        <strain evidence="16">cv. AL8/78</strain>
    </source>
</reference>
<keyword evidence="8 13" id="KW-0333">Golgi apparatus</keyword>
<keyword evidence="10" id="KW-0325">Glycoprotein</keyword>
<feature type="transmembrane region" description="Helical" evidence="13">
    <location>
        <begin position="86"/>
        <end position="106"/>
    </location>
</feature>
<dbReference type="GO" id="GO:0010417">
    <property type="term" value="P:glucuronoxylan biosynthetic process"/>
    <property type="evidence" value="ECO:0007669"/>
    <property type="project" value="TreeGrafter"/>
</dbReference>
<keyword evidence="16" id="KW-1185">Reference proteome</keyword>
<evidence type="ECO:0000256" key="4">
    <source>
        <dbReference type="ARBA" id="ARBA00022679"/>
    </source>
</evidence>
<keyword evidence="4 13" id="KW-0808">Transferase</keyword>
<comment type="similarity">
    <text evidence="2 13">Belongs to the glycosyltransferase 43 family.</text>
</comment>
<evidence type="ECO:0000256" key="5">
    <source>
        <dbReference type="ARBA" id="ARBA00022692"/>
    </source>
</evidence>
<protein>
    <recommendedName>
        <fullName evidence="13">Glycosyltransferases</fullName>
        <ecNumber evidence="13">2.4.-.-</ecNumber>
    </recommendedName>
</protein>
<accession>A0A453FDP7</accession>
<evidence type="ECO:0000256" key="10">
    <source>
        <dbReference type="ARBA" id="ARBA00023180"/>
    </source>
</evidence>
<evidence type="ECO:0000256" key="8">
    <source>
        <dbReference type="ARBA" id="ARBA00023034"/>
    </source>
</evidence>
<dbReference type="PANTHER" id="PTHR10896">
    <property type="entry name" value="GALACTOSYLGALACTOSYLXYLOSYLPROTEIN 3-BETA-GLUCURONOSYLTRANSFERASE BETA-1,3-GLUCURONYLTRANSFERASE"/>
    <property type="match status" value="1"/>
</dbReference>
<dbReference type="GO" id="GO:0015018">
    <property type="term" value="F:galactosylgalactosylxylosylprotein 3-beta-glucuronosyltransferase activity"/>
    <property type="evidence" value="ECO:0007669"/>
    <property type="project" value="InterPro"/>
</dbReference>
<evidence type="ECO:0000313" key="16">
    <source>
        <dbReference type="Proteomes" id="UP000015105"/>
    </source>
</evidence>
<dbReference type="EC" id="2.4.-.-" evidence="13"/>
<feature type="site" description="Interaction with galactose moiety of substrate glycoprotein" evidence="12">
    <location>
        <position position="327"/>
    </location>
</feature>
<dbReference type="PANTHER" id="PTHR10896:SF20">
    <property type="entry name" value="BETA-1,4-XYLOSYLTRANSFERASE IRX9L-RELATED"/>
    <property type="match status" value="1"/>
</dbReference>
<dbReference type="GO" id="GO:0009834">
    <property type="term" value="P:plant-type secondary cell wall biogenesis"/>
    <property type="evidence" value="ECO:0007669"/>
    <property type="project" value="TreeGrafter"/>
</dbReference>
<reference evidence="15" key="4">
    <citation type="submission" date="2019-03" db="UniProtKB">
        <authorList>
            <consortium name="EnsemblPlants"/>
        </authorList>
    </citation>
    <scope>IDENTIFICATION</scope>
</reference>
<comment type="function">
    <text evidence="13">Involved in the synthesis of glucuronoxylan hemicellulose in secondary cell walls.</text>
</comment>
<keyword evidence="11 13" id="KW-0961">Cell wall biogenesis/degradation</keyword>
<keyword evidence="6 13" id="KW-0735">Signal-anchor</keyword>